<dbReference type="EMBL" id="CP034464">
    <property type="protein sequence ID" value="AZP11057.1"/>
    <property type="molecule type" value="Genomic_DNA"/>
</dbReference>
<sequence>MDVSLSSVNTSPLSSASAVSVLFAHLKAGLAGALFLRIDPEKKNANWSQLILLTLLSLVLKFGRDFLEVGIHGHPSWYGLPGALFALPLLIVAAWALCRLARQPEKTLSILILLSSISLYYQVFQYILSWGLEQKFFPVAVSQWLHRSDAILLFLLALACATAACRVLQIAGLKRIAALFLTVAIIAFPLSHIYLDQSLWVAAYDSEASAKWDAQHRILESEDVFYLQPQLLERALAALQPSQLAGIQVFFVGVAGYSDQDVFMKEVDYVSALFKRRYATTGHTISLINNPKSASTVPIASATSLQMALQRVGDVMQKDQDVLFLYLSSHGSKEHRFSLNFGSMRFNHLDPKRLREMLDKSGIKRRVIVISACYSGGFIDALKDENTLVMSSAAFDKTSFGCSNEADFTYFGKAYFEQALQKTDSFIDAFELAKPVIAKRERAEDFTESEPQIFVGKNIRTTLAELTEQLAAQRLVKLLTAPAAQTPPALASPPVLPKQTQIQQPSVGPGVAPEPELERKRAALQLVALMRFENILDDSVRQCKESAKSRSAESVVKSTPDYFMGLTPQSTTWPEVKMAYQAYFDLACNYFQGDQYTNAMASIFAHQLSLGELQELNRFYSSALGSKFSNSNLVANQALQTELTNSMALLGEQANTQFTKKLTELAAIEHQAKLTAAAKIRPWWRFW</sequence>
<evidence type="ECO:0000256" key="1">
    <source>
        <dbReference type="SAM" id="MobiDB-lite"/>
    </source>
</evidence>
<keyword evidence="2" id="KW-0812">Transmembrane</keyword>
<dbReference type="InterPro" id="IPR001096">
    <property type="entry name" value="Peptidase_C13"/>
</dbReference>
<dbReference type="GO" id="GO:0006508">
    <property type="term" value="P:proteolysis"/>
    <property type="evidence" value="ECO:0007669"/>
    <property type="project" value="InterPro"/>
</dbReference>
<evidence type="ECO:0000313" key="4">
    <source>
        <dbReference type="EMBL" id="AZP11057.1"/>
    </source>
</evidence>
<dbReference type="SUPFAM" id="SSF52129">
    <property type="entry name" value="Caspase-like"/>
    <property type="match status" value="1"/>
</dbReference>
<dbReference type="Proteomes" id="UP000275663">
    <property type="component" value="Chromosome"/>
</dbReference>
<feature type="transmembrane region" description="Helical" evidence="2">
    <location>
        <begin position="150"/>
        <end position="169"/>
    </location>
</feature>
<dbReference type="GO" id="GO:0008233">
    <property type="term" value="F:peptidase activity"/>
    <property type="evidence" value="ECO:0007669"/>
    <property type="project" value="InterPro"/>
</dbReference>
<evidence type="ECO:0000259" key="3">
    <source>
        <dbReference type="Pfam" id="PF09832"/>
    </source>
</evidence>
<keyword evidence="2" id="KW-0472">Membrane</keyword>
<accession>A0A3Q9BNP6</accession>
<keyword evidence="5" id="KW-1185">Reference proteome</keyword>
<gene>
    <name evidence="4" type="ORF">EJN92_02940</name>
</gene>
<dbReference type="OrthoDB" id="345222at2"/>
<feature type="transmembrane region" description="Helical" evidence="2">
    <location>
        <begin position="76"/>
        <end position="98"/>
    </location>
</feature>
<dbReference type="KEGG" id="upv:EJN92_02940"/>
<dbReference type="InterPro" id="IPR029030">
    <property type="entry name" value="Caspase-like_dom_sf"/>
</dbReference>
<name>A0A3Q9BNP6_9BURK</name>
<evidence type="ECO:0000256" key="2">
    <source>
        <dbReference type="SAM" id="Phobius"/>
    </source>
</evidence>
<dbReference type="Pfam" id="PF01650">
    <property type="entry name" value="Peptidase_C13"/>
    <property type="match status" value="1"/>
</dbReference>
<dbReference type="AlphaFoldDB" id="A0A3Q9BNP6"/>
<evidence type="ECO:0000313" key="5">
    <source>
        <dbReference type="Proteomes" id="UP000275663"/>
    </source>
</evidence>
<feature type="transmembrane region" description="Helical" evidence="2">
    <location>
        <begin position="176"/>
        <end position="195"/>
    </location>
</feature>
<feature type="transmembrane region" description="Helical" evidence="2">
    <location>
        <begin position="47"/>
        <end position="64"/>
    </location>
</feature>
<feature type="transmembrane region" description="Helical" evidence="2">
    <location>
        <begin position="110"/>
        <end position="130"/>
    </location>
</feature>
<dbReference type="Gene3D" id="3.40.50.1460">
    <property type="match status" value="1"/>
</dbReference>
<protein>
    <submittedName>
        <fullName evidence="4">DUF2059 domain-containing protein</fullName>
    </submittedName>
</protein>
<dbReference type="Pfam" id="PF09832">
    <property type="entry name" value="DUF2059"/>
    <property type="match status" value="1"/>
</dbReference>
<dbReference type="InterPro" id="IPR018637">
    <property type="entry name" value="DUF2059"/>
</dbReference>
<dbReference type="RefSeq" id="WP_126126456.1">
    <property type="nucleotide sequence ID" value="NZ_CP034464.1"/>
</dbReference>
<organism evidence="4 5">
    <name type="scientific">Undibacterium parvum</name>
    <dbReference type="NCBI Taxonomy" id="401471"/>
    <lineage>
        <taxon>Bacteria</taxon>
        <taxon>Pseudomonadati</taxon>
        <taxon>Pseudomonadota</taxon>
        <taxon>Betaproteobacteria</taxon>
        <taxon>Burkholderiales</taxon>
        <taxon>Oxalobacteraceae</taxon>
        <taxon>Undibacterium</taxon>
    </lineage>
</organism>
<proteinExistence type="predicted"/>
<feature type="region of interest" description="Disordered" evidence="1">
    <location>
        <begin position="488"/>
        <end position="514"/>
    </location>
</feature>
<keyword evidence="2" id="KW-1133">Transmembrane helix</keyword>
<reference evidence="4 5" key="1">
    <citation type="journal article" date="2011" name="Int. J. Syst. Evol. Microbiol.">
        <title>Description of Undibacterium oligocarboniphilum sp. nov., isolated from purified water, and Undibacterium pigrum strain CCUG 49012 as the type strain of Undibacterium parvum sp. nov., and emended descriptions of the genus Undibacterium and the species Undibacterium pigrum.</title>
        <authorList>
            <person name="Eder W."/>
            <person name="Wanner G."/>
            <person name="Ludwig W."/>
            <person name="Busse H.J."/>
            <person name="Ziemke-Kageler F."/>
            <person name="Lang E."/>
        </authorList>
    </citation>
    <scope>NUCLEOTIDE SEQUENCE [LARGE SCALE GENOMIC DNA]</scope>
    <source>
        <strain evidence="4 5">DSM 23061</strain>
    </source>
</reference>
<feature type="domain" description="DUF2059" evidence="3">
    <location>
        <begin position="599"/>
        <end position="646"/>
    </location>
</feature>
<feature type="transmembrane region" description="Helical" evidence="2">
    <location>
        <begin position="12"/>
        <end position="35"/>
    </location>
</feature>